<protein>
    <submittedName>
        <fullName evidence="1">Uncharacterized protein</fullName>
    </submittedName>
</protein>
<dbReference type="AlphaFoldDB" id="A0A1B9G794"/>
<proteinExistence type="predicted"/>
<organism evidence="1">
    <name type="scientific">Kwoniella bestiolae CBS 10118</name>
    <dbReference type="NCBI Taxonomy" id="1296100"/>
    <lineage>
        <taxon>Eukaryota</taxon>
        <taxon>Fungi</taxon>
        <taxon>Dikarya</taxon>
        <taxon>Basidiomycota</taxon>
        <taxon>Agaricomycotina</taxon>
        <taxon>Tremellomycetes</taxon>
        <taxon>Tremellales</taxon>
        <taxon>Cryptococcaceae</taxon>
        <taxon>Kwoniella</taxon>
    </lineage>
</organism>
<name>A0A1B9G794_9TREE</name>
<keyword evidence="3" id="KW-1185">Reference proteome</keyword>
<evidence type="ECO:0000313" key="3">
    <source>
        <dbReference type="Proteomes" id="UP000092730"/>
    </source>
</evidence>
<accession>A0A1B9G794</accession>
<dbReference type="EMBL" id="CP144541">
    <property type="protein sequence ID" value="WVW79249.1"/>
    <property type="molecule type" value="Genomic_DNA"/>
</dbReference>
<sequence length="264" mass="30793">MTKKESESILSSFRSTSSHELCPGGAGIKNLPDPDEFPGVKFILESIKSPRLIDQNGPTSKGYMRYYERDQCHLWWFQRWFSWAPYWFTFFWYCSTKGDRVSCTRDELCLAWVKALNGARYHQLLHHHALPKCDPKMKSTLDDLKVVADMWLSLFREIDWAMGILHQMQIDRTMPQAWKHAKTGWNVTKLSDWNDHLTCVSTSRNLTACFINCVRYIIYLDAKGYNKDFEVIAKSIGFRGHKVCEIPGLPDKITYDDDFVLTNN</sequence>
<reference evidence="1" key="1">
    <citation type="submission" date="2013-07" db="EMBL/GenBank/DDBJ databases">
        <title>The Genome Sequence of Cryptococcus bestiolae CBS10118.</title>
        <authorList>
            <consortium name="The Broad Institute Genome Sequencing Platform"/>
            <person name="Cuomo C."/>
            <person name="Litvintseva A."/>
            <person name="Chen Y."/>
            <person name="Heitman J."/>
            <person name="Sun S."/>
            <person name="Springer D."/>
            <person name="Dromer F."/>
            <person name="Young S.K."/>
            <person name="Zeng Q."/>
            <person name="Gargeya S."/>
            <person name="Fitzgerald M."/>
            <person name="Abouelleil A."/>
            <person name="Alvarado L."/>
            <person name="Berlin A.M."/>
            <person name="Chapman S.B."/>
            <person name="Dewar J."/>
            <person name="Goldberg J."/>
            <person name="Griggs A."/>
            <person name="Gujja S."/>
            <person name="Hansen M."/>
            <person name="Howarth C."/>
            <person name="Imamovic A."/>
            <person name="Larimer J."/>
            <person name="McCowan C."/>
            <person name="Murphy C."/>
            <person name="Pearson M."/>
            <person name="Priest M."/>
            <person name="Roberts A."/>
            <person name="Saif S."/>
            <person name="Shea T."/>
            <person name="Sykes S."/>
            <person name="Wortman J."/>
            <person name="Nusbaum C."/>
            <person name="Birren B."/>
        </authorList>
    </citation>
    <scope>NUCLEOTIDE SEQUENCE [LARGE SCALE GENOMIC DNA]</scope>
    <source>
        <strain evidence="1">CBS 10118</strain>
    </source>
</reference>
<dbReference type="KEGG" id="kbi:30208987"/>
<dbReference type="RefSeq" id="XP_019047968.1">
    <property type="nucleotide sequence ID" value="XM_019191220.1"/>
</dbReference>
<reference evidence="2" key="4">
    <citation type="submission" date="2024-02" db="EMBL/GenBank/DDBJ databases">
        <title>Comparative genomics of Cryptococcus and Kwoniella reveals pathogenesis evolution and contrasting modes of karyotype evolution via chromosome fusion or intercentromeric recombination.</title>
        <authorList>
            <person name="Coelho M.A."/>
            <person name="David-Palma M."/>
            <person name="Shea T."/>
            <person name="Bowers K."/>
            <person name="McGinley-Smith S."/>
            <person name="Mohammad A.W."/>
            <person name="Gnirke A."/>
            <person name="Yurkov A.M."/>
            <person name="Nowrousian M."/>
            <person name="Sun S."/>
            <person name="Cuomo C.A."/>
            <person name="Heitman J."/>
        </authorList>
    </citation>
    <scope>NUCLEOTIDE SEQUENCE</scope>
    <source>
        <strain evidence="2">CBS 10118</strain>
    </source>
</reference>
<dbReference type="GeneID" id="30208987"/>
<dbReference type="VEuPathDB" id="FungiDB:I302_04588"/>
<reference evidence="2" key="2">
    <citation type="submission" date="2013-07" db="EMBL/GenBank/DDBJ databases">
        <authorList>
            <consortium name="The Broad Institute Genome Sequencing Platform"/>
            <person name="Cuomo C."/>
            <person name="Litvintseva A."/>
            <person name="Chen Y."/>
            <person name="Heitman J."/>
            <person name="Sun S."/>
            <person name="Springer D."/>
            <person name="Dromer F."/>
            <person name="Young S.K."/>
            <person name="Zeng Q."/>
            <person name="Gargeya S."/>
            <person name="Fitzgerald M."/>
            <person name="Abouelleil A."/>
            <person name="Alvarado L."/>
            <person name="Berlin A.M."/>
            <person name="Chapman S.B."/>
            <person name="Dewar J."/>
            <person name="Goldberg J."/>
            <person name="Griggs A."/>
            <person name="Gujja S."/>
            <person name="Hansen M."/>
            <person name="Howarth C."/>
            <person name="Imamovic A."/>
            <person name="Larimer J."/>
            <person name="McCowan C."/>
            <person name="Murphy C."/>
            <person name="Pearson M."/>
            <person name="Priest M."/>
            <person name="Roberts A."/>
            <person name="Saif S."/>
            <person name="Shea T."/>
            <person name="Sykes S."/>
            <person name="Wortman J."/>
            <person name="Nusbaum C."/>
            <person name="Birren B."/>
        </authorList>
    </citation>
    <scope>NUCLEOTIDE SEQUENCE</scope>
    <source>
        <strain evidence="2">CBS 10118</strain>
    </source>
</reference>
<evidence type="ECO:0000313" key="1">
    <source>
        <dbReference type="EMBL" id="OCF26898.1"/>
    </source>
</evidence>
<gene>
    <name evidence="1" type="ORF">I302_04588</name>
    <name evidence="2" type="ORF">I302_101215</name>
</gene>
<reference evidence="1" key="3">
    <citation type="submission" date="2014-01" db="EMBL/GenBank/DDBJ databases">
        <title>Evolution of pathogenesis and genome organization in the Tremellales.</title>
        <authorList>
            <person name="Cuomo C."/>
            <person name="Litvintseva A."/>
            <person name="Heitman J."/>
            <person name="Chen Y."/>
            <person name="Sun S."/>
            <person name="Springer D."/>
            <person name="Dromer F."/>
            <person name="Young S."/>
            <person name="Zeng Q."/>
            <person name="Chapman S."/>
            <person name="Gujja S."/>
            <person name="Saif S."/>
            <person name="Birren B."/>
        </authorList>
    </citation>
    <scope>NUCLEOTIDE SEQUENCE</scope>
    <source>
        <strain evidence="1">CBS 10118</strain>
    </source>
</reference>
<evidence type="ECO:0000313" key="2">
    <source>
        <dbReference type="EMBL" id="WVW79249.1"/>
    </source>
</evidence>
<dbReference type="OrthoDB" id="10637298at2759"/>
<dbReference type="Proteomes" id="UP000092730">
    <property type="component" value="Chromosome 1"/>
</dbReference>
<dbReference type="EMBL" id="KI894020">
    <property type="protein sequence ID" value="OCF26898.1"/>
    <property type="molecule type" value="Genomic_DNA"/>
</dbReference>